<organism evidence="4 5">
    <name type="scientific">Hoeflea poritis</name>
    <dbReference type="NCBI Taxonomy" id="2993659"/>
    <lineage>
        <taxon>Bacteria</taxon>
        <taxon>Pseudomonadati</taxon>
        <taxon>Pseudomonadota</taxon>
        <taxon>Alphaproteobacteria</taxon>
        <taxon>Hyphomicrobiales</taxon>
        <taxon>Rhizobiaceae</taxon>
        <taxon>Hoeflea</taxon>
    </lineage>
</organism>
<keyword evidence="2" id="KW-0520">NAD</keyword>
<gene>
    <name evidence="4" type="ORF">OOZ53_02100</name>
</gene>
<dbReference type="PROSITE" id="PS50003">
    <property type="entry name" value="PH_DOMAIN"/>
    <property type="match status" value="1"/>
</dbReference>
<dbReference type="EMBL" id="JAPJZH010000001">
    <property type="protein sequence ID" value="MDA4844117.1"/>
    <property type="molecule type" value="Genomic_DNA"/>
</dbReference>
<dbReference type="PANTHER" id="PTHR43333">
    <property type="entry name" value="2-HACID_DH_C DOMAIN-CONTAINING PROTEIN"/>
    <property type="match status" value="1"/>
</dbReference>
<comment type="caution">
    <text evidence="4">The sequence shown here is derived from an EMBL/GenBank/DDBJ whole genome shotgun (WGS) entry which is preliminary data.</text>
</comment>
<dbReference type="CDD" id="cd12164">
    <property type="entry name" value="GDH_like_2"/>
    <property type="match status" value="1"/>
</dbReference>
<sequence length="314" mass="34264">MTTTIPFVARTDEDDRGAWLEALGAAMPAYRIRPFSDLNAEERGAARVAIVADPDPADLTLLPNLEWIHSLWAGVERIVSELPVDGPKIVRLEDPQMAKTMAEAVLAWTFYLHRDMPRYRRQQDARIWKMHDLPLPSQRTIGILGLGNLGRVAAGKLLQQDFAVCGWSRSGTLMDGVETFSGPGGLGHVLAKSDIVVVLMPLTPETSGLLNTDRLSAMKTGASLINFARGPIVDSDALLKQLDRGHLDHAVLDVFDREPLPQDSPLWAHPSVTVLPHISGPTNRTTASAIVAANIGAYFETDRIPGSVDRARGY</sequence>
<dbReference type="PANTHER" id="PTHR43333:SF1">
    <property type="entry name" value="D-ISOMER SPECIFIC 2-HYDROXYACID DEHYDROGENASE NAD-BINDING DOMAIN-CONTAINING PROTEIN"/>
    <property type="match status" value="1"/>
</dbReference>
<dbReference type="Gene3D" id="3.40.50.720">
    <property type="entry name" value="NAD(P)-binding Rossmann-like Domain"/>
    <property type="match status" value="2"/>
</dbReference>
<dbReference type="RefSeq" id="WP_271087640.1">
    <property type="nucleotide sequence ID" value="NZ_JAPJZH010000001.1"/>
</dbReference>
<keyword evidence="5" id="KW-1185">Reference proteome</keyword>
<evidence type="ECO:0000259" key="3">
    <source>
        <dbReference type="PROSITE" id="PS50003"/>
    </source>
</evidence>
<proteinExistence type="predicted"/>
<dbReference type="InterPro" id="IPR036291">
    <property type="entry name" value="NAD(P)-bd_dom_sf"/>
</dbReference>
<evidence type="ECO:0000313" key="4">
    <source>
        <dbReference type="EMBL" id="MDA4844117.1"/>
    </source>
</evidence>
<reference evidence="4" key="1">
    <citation type="submission" date="2022-11" db="EMBL/GenBank/DDBJ databases">
        <title>Hoeflea poritis sp. nov., isolated from scleractinian coral Porites lutea.</title>
        <authorList>
            <person name="Zhang G."/>
            <person name="Wei Q."/>
            <person name="Cai L."/>
        </authorList>
    </citation>
    <scope>NUCLEOTIDE SEQUENCE</scope>
    <source>
        <strain evidence="4">E7-10</strain>
    </source>
</reference>
<dbReference type="InterPro" id="IPR006140">
    <property type="entry name" value="D-isomer_DH_NAD-bd"/>
</dbReference>
<feature type="domain" description="PH" evidence="3">
    <location>
        <begin position="1"/>
        <end position="28"/>
    </location>
</feature>
<accession>A0ABT4VJ15</accession>
<dbReference type="Proteomes" id="UP001148313">
    <property type="component" value="Unassembled WGS sequence"/>
</dbReference>
<evidence type="ECO:0000256" key="1">
    <source>
        <dbReference type="ARBA" id="ARBA00023002"/>
    </source>
</evidence>
<name>A0ABT4VJ15_9HYPH</name>
<dbReference type="SUPFAM" id="SSF51735">
    <property type="entry name" value="NAD(P)-binding Rossmann-fold domains"/>
    <property type="match status" value="1"/>
</dbReference>
<keyword evidence="1" id="KW-0560">Oxidoreductase</keyword>
<protein>
    <submittedName>
        <fullName evidence="4">Glyoxylate/hydroxypyruvate reductase A</fullName>
    </submittedName>
</protein>
<dbReference type="Pfam" id="PF02826">
    <property type="entry name" value="2-Hacid_dh_C"/>
    <property type="match status" value="1"/>
</dbReference>
<evidence type="ECO:0000256" key="2">
    <source>
        <dbReference type="ARBA" id="ARBA00023027"/>
    </source>
</evidence>
<evidence type="ECO:0000313" key="5">
    <source>
        <dbReference type="Proteomes" id="UP001148313"/>
    </source>
</evidence>
<dbReference type="InterPro" id="IPR001849">
    <property type="entry name" value="PH_domain"/>
</dbReference>